<dbReference type="InterPro" id="IPR046219">
    <property type="entry name" value="DUF6252"/>
</dbReference>
<keyword evidence="2" id="KW-1185">Reference proteome</keyword>
<reference evidence="1 2" key="1">
    <citation type="submission" date="2023-05" db="EMBL/GenBank/DDBJ databases">
        <title>Flavobacterium sedimenti sp. nov., isolated from the sediment.</title>
        <authorList>
            <person name="Wu N."/>
        </authorList>
    </citation>
    <scope>NUCLEOTIDE SEQUENCE [LARGE SCALE GENOMIC DNA]</scope>
    <source>
        <strain evidence="1 2">YZ-48</strain>
    </source>
</reference>
<gene>
    <name evidence="1" type="ORF">QHT84_03410</name>
</gene>
<dbReference type="PROSITE" id="PS51257">
    <property type="entry name" value="PROKAR_LIPOPROTEIN"/>
    <property type="match status" value="1"/>
</dbReference>
<dbReference type="EMBL" id="JASGBP010000001">
    <property type="protein sequence ID" value="MDI9256458.1"/>
    <property type="molecule type" value="Genomic_DNA"/>
</dbReference>
<accession>A0ABT6XN66</accession>
<dbReference type="Proteomes" id="UP001230035">
    <property type="component" value="Unassembled WGS sequence"/>
</dbReference>
<comment type="caution">
    <text evidence="1">The sequence shown here is derived from an EMBL/GenBank/DDBJ whole genome shotgun (WGS) entry which is preliminary data.</text>
</comment>
<name>A0ABT6XN66_9FLAO</name>
<organism evidence="1 2">
    <name type="scientific">Flavobacterium sedimenticola</name>
    <dbReference type="NCBI Taxonomy" id="3043286"/>
    <lineage>
        <taxon>Bacteria</taxon>
        <taxon>Pseudomonadati</taxon>
        <taxon>Bacteroidota</taxon>
        <taxon>Flavobacteriia</taxon>
        <taxon>Flavobacteriales</taxon>
        <taxon>Flavobacteriaceae</taxon>
        <taxon>Flavobacterium</taxon>
    </lineage>
</organism>
<dbReference type="RefSeq" id="WP_283238133.1">
    <property type="nucleotide sequence ID" value="NZ_JASGBP010000001.1"/>
</dbReference>
<sequence length="240" mass="25262">MKRFLSLILIAIAFTSCQEDVKFNDPGLQALKDDVFWRASDTRAYLTTDGKLTIEAYTQFELLSLSTASANEGVYLLGSTNINNAASYSSEFNGVELEYATVPVPGPVSNIAIADSGTGYTTTSGSSVATTGGSGSGLTVKVVANAGGNVTSATVVSRGNGYVAGDLVIVSGGNLNCKLRVVNVQNSNGQIEILEYDNVNMTISGKFKFNAVNTNASPFGGPILNFQYGEFYKIPIFPSI</sequence>
<protein>
    <submittedName>
        <fullName evidence="1">DUF6252 family protein</fullName>
    </submittedName>
</protein>
<evidence type="ECO:0000313" key="2">
    <source>
        <dbReference type="Proteomes" id="UP001230035"/>
    </source>
</evidence>
<evidence type="ECO:0000313" key="1">
    <source>
        <dbReference type="EMBL" id="MDI9256458.1"/>
    </source>
</evidence>
<dbReference type="Pfam" id="PF19765">
    <property type="entry name" value="DUF6252"/>
    <property type="match status" value="2"/>
</dbReference>
<proteinExistence type="predicted"/>